<dbReference type="GO" id="GO:0015562">
    <property type="term" value="F:efflux transmembrane transporter activity"/>
    <property type="evidence" value="ECO:0007669"/>
    <property type="project" value="TreeGrafter"/>
</dbReference>
<dbReference type="OrthoDB" id="7626141at2"/>
<dbReference type="AlphaFoldDB" id="A0A844CL22"/>
<dbReference type="Gene3D" id="2.40.420.20">
    <property type="match status" value="1"/>
</dbReference>
<dbReference type="SUPFAM" id="SSF111369">
    <property type="entry name" value="HlyD-like secretion proteins"/>
    <property type="match status" value="1"/>
</dbReference>
<dbReference type="InterPro" id="IPR006143">
    <property type="entry name" value="RND_pump_MFP"/>
</dbReference>
<dbReference type="NCBIfam" id="TIGR01730">
    <property type="entry name" value="RND_mfp"/>
    <property type="match status" value="1"/>
</dbReference>
<dbReference type="GO" id="GO:1990281">
    <property type="term" value="C:efflux pump complex"/>
    <property type="evidence" value="ECO:0007669"/>
    <property type="project" value="TreeGrafter"/>
</dbReference>
<sequence length="483" mass="52215">MRFLRHSLTGLFLLSLTVALLIYAGQLIFSAVQERMGSEPTVPERRERVFAVNLVRAEARTITPVLTAYGEVQSLRTLEIRAKTSGTLTQLSEDFEEGGVVEKGQLLVQVDPSDAQSALNLAESDLMDAQAEVRDAERALGIARDELEAAREQAALRERAYQRQLDLEDRGVGTAAAVETAELSASQARQAELASRQALANAEARVDQARTRLSRSKIARDDAKRRLDDTTIRAEFGGTLDTVNAVAGGVVSQNERLANLIDTGALEVAFRVSTAQYVRLLDDAGKLLTAPVSVSLATQGLDLQATGRITRDSGAVEEGQTGRMIFATLDKPGGLKPGDFVTVKVEEPPLADAIRLPATALGPEGDVLVLGNEERLEALPVTLLRRQGDDVLVRSDALTGREVVAQRSPLLGAGIKVRPLREQSEADTSELMDLSDDRRARLIEFVRGDSELPAEEKSRLLAQLEQAQVPAGTVVRLETRMGG</sequence>
<reference evidence="3 4" key="1">
    <citation type="submission" date="2019-05" db="EMBL/GenBank/DDBJ databases">
        <title>Roseovarius bejariae sp. nov., a moderately halophylic bacterium isolated from a saline soil in Rambla Salada (Murcia).</title>
        <authorList>
            <person name="Castro D.J."/>
            <person name="Gomez-Altuve A."/>
            <person name="Reina J.C."/>
            <person name="Rodriguez M."/>
            <person name="Sampedro I."/>
            <person name="Llamas I."/>
            <person name="Martinez-Checa F."/>
        </authorList>
    </citation>
    <scope>NUCLEOTIDE SEQUENCE [LARGE SCALE GENOMIC DNA]</scope>
    <source>
        <strain evidence="3 4">A21</strain>
    </source>
</reference>
<name>A0A844CL22_9RHOB</name>
<keyword evidence="2" id="KW-0175">Coiled coil</keyword>
<evidence type="ECO:0000313" key="3">
    <source>
        <dbReference type="EMBL" id="MRU15342.1"/>
    </source>
</evidence>
<comment type="caution">
    <text evidence="3">The sequence shown here is derived from an EMBL/GenBank/DDBJ whole genome shotgun (WGS) entry which is preliminary data.</text>
</comment>
<organism evidence="3 4">
    <name type="scientific">Roseovarius bejariae</name>
    <dbReference type="NCBI Taxonomy" id="2576383"/>
    <lineage>
        <taxon>Bacteria</taxon>
        <taxon>Pseudomonadati</taxon>
        <taxon>Pseudomonadota</taxon>
        <taxon>Alphaproteobacteria</taxon>
        <taxon>Rhodobacterales</taxon>
        <taxon>Roseobacteraceae</taxon>
        <taxon>Roseovarius</taxon>
    </lineage>
</organism>
<dbReference type="RefSeq" id="WP_154150538.1">
    <property type="nucleotide sequence ID" value="NZ_SZWE01000001.1"/>
</dbReference>
<dbReference type="Proteomes" id="UP000564704">
    <property type="component" value="Unassembled WGS sequence"/>
</dbReference>
<feature type="coiled-coil region" evidence="2">
    <location>
        <begin position="199"/>
        <end position="226"/>
    </location>
</feature>
<dbReference type="PANTHER" id="PTHR30469">
    <property type="entry name" value="MULTIDRUG RESISTANCE PROTEIN MDTA"/>
    <property type="match status" value="1"/>
</dbReference>
<evidence type="ECO:0000313" key="4">
    <source>
        <dbReference type="Proteomes" id="UP000564704"/>
    </source>
</evidence>
<dbReference type="Gene3D" id="2.40.30.170">
    <property type="match status" value="1"/>
</dbReference>
<dbReference type="EMBL" id="SZWE01000001">
    <property type="protein sequence ID" value="MRU15342.1"/>
    <property type="molecule type" value="Genomic_DNA"/>
</dbReference>
<dbReference type="Gene3D" id="2.40.50.100">
    <property type="match status" value="1"/>
</dbReference>
<gene>
    <name evidence="3" type="ORF">FDP25_07870</name>
</gene>
<comment type="similarity">
    <text evidence="1">Belongs to the membrane fusion protein (MFP) (TC 8.A.1) family.</text>
</comment>
<dbReference type="PANTHER" id="PTHR30469:SF15">
    <property type="entry name" value="HLYD FAMILY OF SECRETION PROTEINS"/>
    <property type="match status" value="1"/>
</dbReference>
<feature type="coiled-coil region" evidence="2">
    <location>
        <begin position="119"/>
        <end position="164"/>
    </location>
</feature>
<accession>A0A844CL22</accession>
<evidence type="ECO:0000256" key="2">
    <source>
        <dbReference type="SAM" id="Coils"/>
    </source>
</evidence>
<dbReference type="Gene3D" id="1.10.287.470">
    <property type="entry name" value="Helix hairpin bin"/>
    <property type="match status" value="1"/>
</dbReference>
<proteinExistence type="inferred from homology"/>
<protein>
    <submittedName>
        <fullName evidence="3">Efflux RND transporter periplasmic adaptor subunit</fullName>
    </submittedName>
</protein>
<keyword evidence="4" id="KW-1185">Reference proteome</keyword>
<evidence type="ECO:0000256" key="1">
    <source>
        <dbReference type="ARBA" id="ARBA00009477"/>
    </source>
</evidence>